<reference evidence="2" key="1">
    <citation type="journal article" date="2022" name="Int. J. Mol. Sci.">
        <title>Draft Genome of Tanacetum Coccineum: Genomic Comparison of Closely Related Tanacetum-Family Plants.</title>
        <authorList>
            <person name="Yamashiro T."/>
            <person name="Shiraishi A."/>
            <person name="Nakayama K."/>
            <person name="Satake H."/>
        </authorList>
    </citation>
    <scope>NUCLEOTIDE SEQUENCE</scope>
</reference>
<reference evidence="2" key="2">
    <citation type="submission" date="2022-01" db="EMBL/GenBank/DDBJ databases">
        <authorList>
            <person name="Yamashiro T."/>
            <person name="Shiraishi A."/>
            <person name="Satake H."/>
            <person name="Nakayama K."/>
        </authorList>
    </citation>
    <scope>NUCLEOTIDE SEQUENCE</scope>
</reference>
<keyword evidence="3" id="KW-1185">Reference proteome</keyword>
<evidence type="ECO:0000313" key="3">
    <source>
        <dbReference type="Proteomes" id="UP001151760"/>
    </source>
</evidence>
<organism evidence="2 3">
    <name type="scientific">Tanacetum coccineum</name>
    <dbReference type="NCBI Taxonomy" id="301880"/>
    <lineage>
        <taxon>Eukaryota</taxon>
        <taxon>Viridiplantae</taxon>
        <taxon>Streptophyta</taxon>
        <taxon>Embryophyta</taxon>
        <taxon>Tracheophyta</taxon>
        <taxon>Spermatophyta</taxon>
        <taxon>Magnoliopsida</taxon>
        <taxon>eudicotyledons</taxon>
        <taxon>Gunneridae</taxon>
        <taxon>Pentapetalae</taxon>
        <taxon>asterids</taxon>
        <taxon>campanulids</taxon>
        <taxon>Asterales</taxon>
        <taxon>Asteraceae</taxon>
        <taxon>Asteroideae</taxon>
        <taxon>Anthemideae</taxon>
        <taxon>Anthemidinae</taxon>
        <taxon>Tanacetum</taxon>
    </lineage>
</organism>
<proteinExistence type="predicted"/>
<gene>
    <name evidence="2" type="ORF">Tco_1082945</name>
</gene>
<dbReference type="InterPro" id="IPR040249">
    <property type="entry name" value="Ricin_B-like_lectin_EULS3-like"/>
</dbReference>
<dbReference type="PANTHER" id="PTHR31257:SF23">
    <property type="entry name" value="RICIN B-LIKE LECTIN"/>
    <property type="match status" value="1"/>
</dbReference>
<feature type="compositionally biased region" description="Low complexity" evidence="1">
    <location>
        <begin position="8"/>
        <end position="17"/>
    </location>
</feature>
<feature type="region of interest" description="Disordered" evidence="1">
    <location>
        <begin position="1"/>
        <end position="34"/>
    </location>
</feature>
<accession>A0ABQ5I211</accession>
<comment type="caution">
    <text evidence="2">The sequence shown here is derived from an EMBL/GenBank/DDBJ whole genome shotgun (WGS) entry which is preliminary data.</text>
</comment>
<dbReference type="EMBL" id="BQNB010020264">
    <property type="protein sequence ID" value="GJT94100.1"/>
    <property type="molecule type" value="Genomic_DNA"/>
</dbReference>
<name>A0ABQ5I211_9ASTR</name>
<sequence length="104" mass="11810">MDRHHHNAPQPAAVAVHHVSHQTTHHTPKYTDNKPTVRFYTKAKRDYSLTVRDGKVVLAPTNPSDHHQNKIHTIGIKDETLAQDVNDEEQFSSFALPSTKLLRS</sequence>
<feature type="compositionally biased region" description="Basic residues" evidence="1">
    <location>
        <begin position="18"/>
        <end position="28"/>
    </location>
</feature>
<evidence type="ECO:0000256" key="1">
    <source>
        <dbReference type="SAM" id="MobiDB-lite"/>
    </source>
</evidence>
<evidence type="ECO:0000313" key="2">
    <source>
        <dbReference type="EMBL" id="GJT94100.1"/>
    </source>
</evidence>
<protein>
    <submittedName>
        <fullName evidence="2">Ricin B-like lectin R40G3</fullName>
    </submittedName>
</protein>
<dbReference type="PANTHER" id="PTHR31257">
    <property type="entry name" value="RICIN B-LIKE LECTIN EULS3"/>
    <property type="match status" value="1"/>
</dbReference>
<dbReference type="Proteomes" id="UP001151760">
    <property type="component" value="Unassembled WGS sequence"/>
</dbReference>